<organism evidence="2 3">
    <name type="scientific">Ficus carica</name>
    <name type="common">Common fig</name>
    <dbReference type="NCBI Taxonomy" id="3494"/>
    <lineage>
        <taxon>Eukaryota</taxon>
        <taxon>Viridiplantae</taxon>
        <taxon>Streptophyta</taxon>
        <taxon>Embryophyta</taxon>
        <taxon>Tracheophyta</taxon>
        <taxon>Spermatophyta</taxon>
        <taxon>Magnoliopsida</taxon>
        <taxon>eudicotyledons</taxon>
        <taxon>Gunneridae</taxon>
        <taxon>Pentapetalae</taxon>
        <taxon>rosids</taxon>
        <taxon>fabids</taxon>
        <taxon>Rosales</taxon>
        <taxon>Moraceae</taxon>
        <taxon>Ficeae</taxon>
        <taxon>Ficus</taxon>
    </lineage>
</organism>
<gene>
    <name evidence="2" type="ORF">TIFTF001_020774</name>
</gene>
<dbReference type="EMBL" id="BTGU01000038">
    <property type="protein sequence ID" value="GMN51622.1"/>
    <property type="molecule type" value="Genomic_DNA"/>
</dbReference>
<accession>A0AA88AJ92</accession>
<evidence type="ECO:0000313" key="3">
    <source>
        <dbReference type="Proteomes" id="UP001187192"/>
    </source>
</evidence>
<evidence type="ECO:0000313" key="2">
    <source>
        <dbReference type="EMBL" id="GMN51622.1"/>
    </source>
</evidence>
<reference evidence="2" key="1">
    <citation type="submission" date="2023-07" db="EMBL/GenBank/DDBJ databases">
        <title>draft genome sequence of fig (Ficus carica).</title>
        <authorList>
            <person name="Takahashi T."/>
            <person name="Nishimura K."/>
        </authorList>
    </citation>
    <scope>NUCLEOTIDE SEQUENCE</scope>
</reference>
<sequence>MKKNITIATFGFLLLVLIIGGPVTSSTTGGSPKNLPKNEADFAACLGELGDRVPRPIQLRFLTAYDICINVDDGTIGLDENRCVETITQDVLVSSLDAPDICKAIHIMVHEYEEGRGLQAI</sequence>
<keyword evidence="1" id="KW-0732">Signal</keyword>
<dbReference type="Proteomes" id="UP001187192">
    <property type="component" value="Unassembled WGS sequence"/>
</dbReference>
<feature type="signal peptide" evidence="1">
    <location>
        <begin position="1"/>
        <end position="25"/>
    </location>
</feature>
<dbReference type="Gramene" id="FCD_00016560-RA">
    <property type="protein sequence ID" value="FCD_00016560-RA:cds"/>
    <property type="gene ID" value="FCD_00016560"/>
</dbReference>
<proteinExistence type="predicted"/>
<name>A0AA88AJ92_FICCA</name>
<feature type="chain" id="PRO_5041659822" evidence="1">
    <location>
        <begin position="26"/>
        <end position="121"/>
    </location>
</feature>
<evidence type="ECO:0000256" key="1">
    <source>
        <dbReference type="SAM" id="SignalP"/>
    </source>
</evidence>
<dbReference type="AlphaFoldDB" id="A0AA88AJ92"/>
<comment type="caution">
    <text evidence="2">The sequence shown here is derived from an EMBL/GenBank/DDBJ whole genome shotgun (WGS) entry which is preliminary data.</text>
</comment>
<keyword evidence="3" id="KW-1185">Reference proteome</keyword>
<protein>
    <submittedName>
        <fullName evidence="2">Uncharacterized protein</fullName>
    </submittedName>
</protein>